<proteinExistence type="predicted"/>
<name>E0NDD2_PEDAC</name>
<dbReference type="AlphaFoldDB" id="E0NDD2"/>
<accession>E0NDD2</accession>
<organism evidence="1 2">
    <name type="scientific">Pediococcus acidilactici DSM 20284</name>
    <dbReference type="NCBI Taxonomy" id="862514"/>
    <lineage>
        <taxon>Bacteria</taxon>
        <taxon>Bacillati</taxon>
        <taxon>Bacillota</taxon>
        <taxon>Bacilli</taxon>
        <taxon>Lactobacillales</taxon>
        <taxon>Lactobacillaceae</taxon>
        <taxon>Pediococcus</taxon>
        <taxon>Pediococcus acidilactici group</taxon>
    </lineage>
</organism>
<comment type="caution">
    <text evidence="1">The sequence shown here is derived from an EMBL/GenBank/DDBJ whole genome shotgun (WGS) entry which is preliminary data.</text>
</comment>
<keyword evidence="2" id="KW-1185">Reference proteome</keyword>
<gene>
    <name evidence="1" type="ORF">HMPREF0623_0304</name>
</gene>
<evidence type="ECO:0000313" key="1">
    <source>
        <dbReference type="EMBL" id="EFL96253.1"/>
    </source>
</evidence>
<sequence length="117" mass="13244">MEILQFRGVKMVYKFDDSGLLIDYFPDKNTVEDAEHETLIAPPDGLYEPRFDIKSQTWTGISETEWDKEHPYNPEPSVIDKAIAALTLQMAKQSEKQDEFNAQLLLKLAQLGGGANV</sequence>
<dbReference type="HOGENOM" id="CLU_2082588_0_0_9"/>
<evidence type="ECO:0000313" key="2">
    <source>
        <dbReference type="Proteomes" id="UP000004470"/>
    </source>
</evidence>
<reference evidence="1" key="1">
    <citation type="submission" date="2010-07" db="EMBL/GenBank/DDBJ databases">
        <authorList>
            <person name="Muzny D."/>
            <person name="Qin X."/>
            <person name="Deng J."/>
            <person name="Jiang H."/>
            <person name="Liu Y."/>
            <person name="Qu J."/>
            <person name="Song X.-Z."/>
            <person name="Zhang L."/>
            <person name="Thornton R."/>
            <person name="Coyle M."/>
            <person name="Francisco L."/>
            <person name="Jackson L."/>
            <person name="Javaid M."/>
            <person name="Korchina V."/>
            <person name="Kovar C."/>
            <person name="Mata R."/>
            <person name="Mathew T."/>
            <person name="Ngo R."/>
            <person name="Nguyen L."/>
            <person name="Nguyen N."/>
            <person name="Okwuonu G."/>
            <person name="Ongeri F."/>
            <person name="Pham C."/>
            <person name="Simmons D."/>
            <person name="Wilczek-Boney K."/>
            <person name="Hale W."/>
            <person name="Jakkamsetti A."/>
            <person name="Pham P."/>
            <person name="Ruth R."/>
            <person name="San Lucas F."/>
            <person name="Warren J."/>
            <person name="Zhang J."/>
            <person name="Zhao Z."/>
            <person name="Zhou C."/>
            <person name="Zhu D."/>
            <person name="Lee S."/>
            <person name="Bess C."/>
            <person name="Blankenburg K."/>
            <person name="Forbes L."/>
            <person name="Fu Q."/>
            <person name="Gubbala S."/>
            <person name="Hirani K."/>
            <person name="Jayaseelan J.C."/>
            <person name="Lara F."/>
            <person name="Munidasa M."/>
            <person name="Palculict T."/>
            <person name="Patil S."/>
            <person name="Pu L.-L."/>
            <person name="Saada N."/>
            <person name="Tang L."/>
            <person name="Weissenberger G."/>
            <person name="Zhu Y."/>
            <person name="Hemphill L."/>
            <person name="Shang Y."/>
            <person name="Youmans B."/>
            <person name="Ayvaz T."/>
            <person name="Ross M."/>
            <person name="Santibanez J."/>
            <person name="Aqrawi P."/>
            <person name="Gross S."/>
            <person name="Joshi V."/>
            <person name="Fowler G."/>
            <person name="Nazareth L."/>
            <person name="Reid J."/>
            <person name="Worley K."/>
            <person name="Petrosino J."/>
            <person name="Highlander S."/>
            <person name="Gibbs R."/>
        </authorList>
    </citation>
    <scope>NUCLEOTIDE SEQUENCE [LARGE SCALE GENOMIC DNA]</scope>
    <source>
        <strain evidence="1">DSM 20284</strain>
    </source>
</reference>
<protein>
    <submittedName>
        <fullName evidence="1">Uncharacterized protein</fullName>
    </submittedName>
</protein>
<dbReference type="Proteomes" id="UP000004470">
    <property type="component" value="Unassembled WGS sequence"/>
</dbReference>
<dbReference type="EMBL" id="AEEG01000002">
    <property type="protein sequence ID" value="EFL96253.1"/>
    <property type="molecule type" value="Genomic_DNA"/>
</dbReference>